<dbReference type="InterPro" id="IPR038078">
    <property type="entry name" value="PhoU-like_sf"/>
</dbReference>
<evidence type="ECO:0000313" key="3">
    <source>
        <dbReference type="Proteomes" id="UP001596422"/>
    </source>
</evidence>
<dbReference type="PANTHER" id="PTHR36536">
    <property type="entry name" value="UPF0111 PROTEIN HI_1603"/>
    <property type="match status" value="1"/>
</dbReference>
<accession>A0ABW2A302</accession>
<dbReference type="InterPro" id="IPR018445">
    <property type="entry name" value="Put_Phosphate_transp_reg"/>
</dbReference>
<keyword evidence="3" id="KW-1185">Reference proteome</keyword>
<evidence type="ECO:0000313" key="2">
    <source>
        <dbReference type="EMBL" id="MFC6671876.1"/>
    </source>
</evidence>
<reference evidence="3" key="1">
    <citation type="journal article" date="2019" name="Int. J. Syst. Evol. Microbiol.">
        <title>The Global Catalogue of Microorganisms (GCM) 10K type strain sequencing project: providing services to taxonomists for standard genome sequencing and annotation.</title>
        <authorList>
            <consortium name="The Broad Institute Genomics Platform"/>
            <consortium name="The Broad Institute Genome Sequencing Center for Infectious Disease"/>
            <person name="Wu L."/>
            <person name="Ma J."/>
        </authorList>
    </citation>
    <scope>NUCLEOTIDE SEQUENCE [LARGE SCALE GENOMIC DNA]</scope>
    <source>
        <strain evidence="3">NBRC 111756</strain>
    </source>
</reference>
<protein>
    <submittedName>
        <fullName evidence="2">DUF47 domain-containing protein</fullName>
    </submittedName>
</protein>
<name>A0ABW2A302_9GAMM</name>
<dbReference type="RefSeq" id="WP_379910354.1">
    <property type="nucleotide sequence ID" value="NZ_JBHSWE010000001.1"/>
</dbReference>
<comment type="similarity">
    <text evidence="1">Belongs to the UPF0111 family.</text>
</comment>
<dbReference type="PANTHER" id="PTHR36536:SF3">
    <property type="entry name" value="UPF0111 PROTEIN HI_1603"/>
    <property type="match status" value="1"/>
</dbReference>
<dbReference type="InterPro" id="IPR002727">
    <property type="entry name" value="DUF47"/>
</dbReference>
<dbReference type="Pfam" id="PF01865">
    <property type="entry name" value="PhoU_div"/>
    <property type="match status" value="1"/>
</dbReference>
<comment type="caution">
    <text evidence="2">The sequence shown here is derived from an EMBL/GenBank/DDBJ whole genome shotgun (WGS) entry which is preliminary data.</text>
</comment>
<proteinExistence type="inferred from homology"/>
<sequence length="219" mass="25573">MNFKLPSLFSRTSRVERNIDHFFDKVVMAGLLFRQAMKLYIEQGICPEFEEKMARVEALESESDQLRREIETELYVHTLIPDLRADVMSLLEDVDVLINLFEAGLFKFHIERPQFPATTLAELNRLLETVCDCVELLIASARAFFRDIQVVRDHNCKVQMLETEADKLSTSLLRRIFSSELDVAQKVHLRYFVERIDELANTAEDISDRLSIYAIKRRI</sequence>
<dbReference type="Proteomes" id="UP001596422">
    <property type="component" value="Unassembled WGS sequence"/>
</dbReference>
<dbReference type="Gene3D" id="1.20.58.220">
    <property type="entry name" value="Phosphate transport system protein phou homolog 2, domain 2"/>
    <property type="match status" value="1"/>
</dbReference>
<gene>
    <name evidence="2" type="ORF">ACFQDL_18760</name>
</gene>
<dbReference type="EMBL" id="JBHSWE010000001">
    <property type="protein sequence ID" value="MFC6671876.1"/>
    <property type="molecule type" value="Genomic_DNA"/>
</dbReference>
<organism evidence="2 3">
    <name type="scientific">Marinobacterium aestuariivivens</name>
    <dbReference type="NCBI Taxonomy" id="1698799"/>
    <lineage>
        <taxon>Bacteria</taxon>
        <taxon>Pseudomonadati</taxon>
        <taxon>Pseudomonadota</taxon>
        <taxon>Gammaproteobacteria</taxon>
        <taxon>Oceanospirillales</taxon>
        <taxon>Oceanospirillaceae</taxon>
        <taxon>Marinobacterium</taxon>
    </lineage>
</organism>
<evidence type="ECO:0000256" key="1">
    <source>
        <dbReference type="ARBA" id="ARBA00008591"/>
    </source>
</evidence>